<dbReference type="InterPro" id="IPR027911">
    <property type="entry name" value="DUF4604"/>
</dbReference>
<proteinExistence type="predicted"/>
<feature type="compositionally biased region" description="Acidic residues" evidence="1">
    <location>
        <begin position="43"/>
        <end position="52"/>
    </location>
</feature>
<dbReference type="PANTHER" id="PTHR31195:SF2">
    <property type="entry name" value="GEO02494P1"/>
    <property type="match status" value="1"/>
</dbReference>
<feature type="domain" description="DUF4604" evidence="2">
    <location>
        <begin position="5"/>
        <end position="134"/>
    </location>
</feature>
<feature type="region of interest" description="Disordered" evidence="1">
    <location>
        <begin position="73"/>
        <end position="137"/>
    </location>
</feature>
<feature type="compositionally biased region" description="Basic residues" evidence="1">
    <location>
        <begin position="115"/>
        <end position="124"/>
    </location>
</feature>
<dbReference type="AlphaFoldDB" id="A0A9N9SGG0"/>
<evidence type="ECO:0000313" key="3">
    <source>
        <dbReference type="EMBL" id="CAG9816106.1"/>
    </source>
</evidence>
<feature type="region of interest" description="Disordered" evidence="1">
    <location>
        <begin position="22"/>
        <end position="54"/>
    </location>
</feature>
<dbReference type="PANTHER" id="PTHR31195">
    <property type="entry name" value="GEO02494P1"/>
    <property type="match status" value="1"/>
</dbReference>
<dbReference type="Proteomes" id="UP001153737">
    <property type="component" value="Chromosome 13"/>
</dbReference>
<evidence type="ECO:0000313" key="4">
    <source>
        <dbReference type="Proteomes" id="UP001153737"/>
    </source>
</evidence>
<keyword evidence="4" id="KW-1185">Reference proteome</keyword>
<name>A0A9N9SGG0_PHACE</name>
<organism evidence="3 4">
    <name type="scientific">Phaedon cochleariae</name>
    <name type="common">Mustard beetle</name>
    <dbReference type="NCBI Taxonomy" id="80249"/>
    <lineage>
        <taxon>Eukaryota</taxon>
        <taxon>Metazoa</taxon>
        <taxon>Ecdysozoa</taxon>
        <taxon>Arthropoda</taxon>
        <taxon>Hexapoda</taxon>
        <taxon>Insecta</taxon>
        <taxon>Pterygota</taxon>
        <taxon>Neoptera</taxon>
        <taxon>Endopterygota</taxon>
        <taxon>Coleoptera</taxon>
        <taxon>Polyphaga</taxon>
        <taxon>Cucujiformia</taxon>
        <taxon>Chrysomeloidea</taxon>
        <taxon>Chrysomelidae</taxon>
        <taxon>Chrysomelinae</taxon>
        <taxon>Chrysomelini</taxon>
        <taxon>Phaedon</taxon>
    </lineage>
</organism>
<reference evidence="3" key="1">
    <citation type="submission" date="2022-01" db="EMBL/GenBank/DDBJ databases">
        <authorList>
            <person name="King R."/>
        </authorList>
    </citation>
    <scope>NUCLEOTIDE SEQUENCE</scope>
</reference>
<gene>
    <name evidence="3" type="ORF">PHAECO_LOCUS3831</name>
</gene>
<accession>A0A9N9SGG0</accession>
<reference evidence="3" key="2">
    <citation type="submission" date="2022-10" db="EMBL/GenBank/DDBJ databases">
        <authorList>
            <consortium name="ENA_rothamsted_submissions"/>
            <consortium name="culmorum"/>
            <person name="King R."/>
        </authorList>
    </citation>
    <scope>NUCLEOTIDE SEQUENCE</scope>
</reference>
<dbReference type="EMBL" id="OU896719">
    <property type="protein sequence ID" value="CAG9816106.1"/>
    <property type="molecule type" value="Genomic_DNA"/>
</dbReference>
<sequence length="137" mass="15518">MSKRHVAYIKPDEPSFLKKLKKEAGYQEGPTVDTKREDYGNIADEDLEDTPEEQPTVVVLKSGDLTAEEVAREQERLKKEIEEAPADLDAPILFKAPNKSKLTENPEHRESSKSSKSKSKKLKSKSLLSFDEEENDD</sequence>
<dbReference type="Pfam" id="PF15377">
    <property type="entry name" value="DUF4604"/>
    <property type="match status" value="1"/>
</dbReference>
<dbReference type="InterPro" id="IPR040219">
    <property type="entry name" value="KIAA1143-like"/>
</dbReference>
<protein>
    <recommendedName>
        <fullName evidence="2">DUF4604 domain-containing protein</fullName>
    </recommendedName>
</protein>
<feature type="compositionally biased region" description="Basic and acidic residues" evidence="1">
    <location>
        <begin position="101"/>
        <end position="113"/>
    </location>
</feature>
<dbReference type="OrthoDB" id="10043580at2759"/>
<evidence type="ECO:0000259" key="2">
    <source>
        <dbReference type="Pfam" id="PF15377"/>
    </source>
</evidence>
<feature type="compositionally biased region" description="Basic and acidic residues" evidence="1">
    <location>
        <begin position="73"/>
        <end position="82"/>
    </location>
</feature>
<evidence type="ECO:0000256" key="1">
    <source>
        <dbReference type="SAM" id="MobiDB-lite"/>
    </source>
</evidence>